<dbReference type="RefSeq" id="WP_041109901.1">
    <property type="nucleotide sequence ID" value="NZ_RHQL01000010.1"/>
</dbReference>
<dbReference type="SUPFAM" id="SSF56091">
    <property type="entry name" value="DNA ligase/mRNA capping enzyme, catalytic domain"/>
    <property type="match status" value="1"/>
</dbReference>
<evidence type="ECO:0000313" key="2">
    <source>
        <dbReference type="Proteomes" id="UP000276506"/>
    </source>
</evidence>
<gene>
    <name evidence="1" type="ORF">EGJ28_16380</name>
</gene>
<dbReference type="Gene3D" id="2.20.140.10">
    <property type="entry name" value="WGR domain"/>
    <property type="match status" value="1"/>
</dbReference>
<reference evidence="1 2" key="1">
    <citation type="submission" date="2018-10" db="EMBL/GenBank/DDBJ databases">
        <title>Transmission dynamics of multidrug resistant bacteria on intensive care unit surfaces.</title>
        <authorList>
            <person name="D'Souza A.W."/>
            <person name="Potter R.F."/>
            <person name="Wallace M."/>
            <person name="Shupe A."/>
            <person name="Patel S."/>
            <person name="Sun S."/>
            <person name="Gul D."/>
            <person name="Kwon J.H."/>
            <person name="Andleeb S."/>
            <person name="Burnham C.-A.D."/>
            <person name="Dantas G."/>
        </authorList>
    </citation>
    <scope>NUCLEOTIDE SEQUENCE [LARGE SCALE GENOMIC DNA]</scope>
    <source>
        <strain evidence="1 2">PX_177</strain>
    </source>
</reference>
<evidence type="ECO:0000313" key="1">
    <source>
        <dbReference type="EMBL" id="RRV08841.1"/>
    </source>
</evidence>
<dbReference type="Gene3D" id="3.30.470.30">
    <property type="entry name" value="DNA ligase/mRNA capping enzyme"/>
    <property type="match status" value="1"/>
</dbReference>
<dbReference type="EMBL" id="RHQL01000010">
    <property type="protein sequence ID" value="RRV08841.1"/>
    <property type="molecule type" value="Genomic_DNA"/>
</dbReference>
<organism evidence="1 2">
    <name type="scientific">Stutzerimonas xanthomarina</name>
    <dbReference type="NCBI Taxonomy" id="271420"/>
    <lineage>
        <taxon>Bacteria</taxon>
        <taxon>Pseudomonadati</taxon>
        <taxon>Pseudomonadota</taxon>
        <taxon>Gammaproteobacteria</taxon>
        <taxon>Pseudomonadales</taxon>
        <taxon>Pseudomonadaceae</taxon>
        <taxon>Stutzerimonas</taxon>
    </lineage>
</organism>
<name>A0A3R8VT68_9GAMM</name>
<proteinExistence type="predicted"/>
<protein>
    <submittedName>
        <fullName evidence="1">Uncharacterized protein</fullName>
    </submittedName>
</protein>
<comment type="caution">
    <text evidence="1">The sequence shown here is derived from an EMBL/GenBank/DDBJ whole genome shotgun (WGS) entry which is preliminary data.</text>
</comment>
<sequence length="372" mass="40902">MSEQLKTHFTCTEGGSDKEYEIHLIAEGDGYVLHTYHGARGKSLKLTVKTKAPVSYEVAKKAYDKAYRERLAKHYKPSDTDRDMAAPACRELVATSMMPQLLNPIEACDVDQYLESPDWIAQEKHDGDRRGFELASGSVVSANRKGFSVAYPQSVPDAIFQGCAQYLPLTVDGELMGTDYVIFDVRVYQGVNVEHMPLIERIGLLDRLDTGLALAGISNVKVVRTAVTSEAKRTLLARMKEQRREGLVFKRVDAPYVPGKPNSGGTQLKFPFRKNATGIVISHHATKASVGIGMLDELGQVIPVGSCTIPPNKSTPPIGALVDVQYLYAYQGGSLFQPVYLRERDDVTRGECTLSRLHFKAEAAFADEADAA</sequence>
<dbReference type="AlphaFoldDB" id="A0A3R8VT68"/>
<dbReference type="Proteomes" id="UP000276506">
    <property type="component" value="Unassembled WGS sequence"/>
</dbReference>
<accession>A0A3R8VT68</accession>